<proteinExistence type="predicted"/>
<evidence type="ECO:0000313" key="1">
    <source>
        <dbReference type="EMBL" id="KII73642.1"/>
    </source>
</evidence>
<accession>A0A0C2NI23</accession>
<name>A0A0C2NI23_THEKT</name>
<dbReference type="EMBL" id="JWZT01000740">
    <property type="protein sequence ID" value="KII73642.1"/>
    <property type="molecule type" value="Genomic_DNA"/>
</dbReference>
<dbReference type="Proteomes" id="UP000031668">
    <property type="component" value="Unassembled WGS sequence"/>
</dbReference>
<evidence type="ECO:0000313" key="2">
    <source>
        <dbReference type="Proteomes" id="UP000031668"/>
    </source>
</evidence>
<keyword evidence="2" id="KW-1185">Reference proteome</keyword>
<comment type="caution">
    <text evidence="1">The sequence shown here is derived from an EMBL/GenBank/DDBJ whole genome shotgun (WGS) entry which is preliminary data.</text>
</comment>
<gene>
    <name evidence="1" type="ORF">RF11_15542</name>
</gene>
<protein>
    <submittedName>
        <fullName evidence="1">Uncharacterized protein</fullName>
    </submittedName>
</protein>
<dbReference type="AlphaFoldDB" id="A0A0C2NI23"/>
<sequence>MKQLAELSYYDERCVNTYQNSRWIVFHPSVSSQNLVLLEYKEFLTKYDLLLRLFNAEELVDPSAPGDSTLSAPVETTLAHKSRRRRDLDQALVDLLLCQRSCRGLEPCRGFSVFVALVAPFTFGGGPAVSLFPPVAFGSRIL</sequence>
<organism evidence="1 2">
    <name type="scientific">Thelohanellus kitauei</name>
    <name type="common">Myxosporean</name>
    <dbReference type="NCBI Taxonomy" id="669202"/>
    <lineage>
        <taxon>Eukaryota</taxon>
        <taxon>Metazoa</taxon>
        <taxon>Cnidaria</taxon>
        <taxon>Myxozoa</taxon>
        <taxon>Myxosporea</taxon>
        <taxon>Bivalvulida</taxon>
        <taxon>Platysporina</taxon>
        <taxon>Myxobolidae</taxon>
        <taxon>Thelohanellus</taxon>
    </lineage>
</organism>
<reference evidence="1 2" key="1">
    <citation type="journal article" date="2014" name="Genome Biol. Evol.">
        <title>The genome of the myxosporean Thelohanellus kitauei shows adaptations to nutrient acquisition within its fish host.</title>
        <authorList>
            <person name="Yang Y."/>
            <person name="Xiong J."/>
            <person name="Zhou Z."/>
            <person name="Huo F."/>
            <person name="Miao W."/>
            <person name="Ran C."/>
            <person name="Liu Y."/>
            <person name="Zhang J."/>
            <person name="Feng J."/>
            <person name="Wang M."/>
            <person name="Wang M."/>
            <person name="Wang L."/>
            <person name="Yao B."/>
        </authorList>
    </citation>
    <scope>NUCLEOTIDE SEQUENCE [LARGE SCALE GENOMIC DNA]</scope>
    <source>
        <strain evidence="1">Wuqing</strain>
    </source>
</reference>